<name>A0A645AGW8_9ZZZZ</name>
<reference evidence="1" key="1">
    <citation type="submission" date="2019-08" db="EMBL/GenBank/DDBJ databases">
        <authorList>
            <person name="Kucharzyk K."/>
            <person name="Murdoch R.W."/>
            <person name="Higgins S."/>
            <person name="Loffler F."/>
        </authorList>
    </citation>
    <scope>NUCLEOTIDE SEQUENCE</scope>
</reference>
<sequence length="277" mass="31983">MKVGRKLFCQRNKVCYKISLLKEYLVRDIRDLCSGPKFAKQKTETKLPNIVKGHRSLILRQLHGVDMRLQYHKMKNLKLASGKINGLILRPGEVFSFWKTVKSATKRKGYEDGLVISGQKLSSGTGGGLCQLANMIHWLVLNSPLKVTELHHHSDALFPDERRRVPFGTGTSIFYKNVDYRFQNTSNQNVQLLLWVDGDDLCGELRSQTPFPYRYKIEEENNHFVKEKDGYYRISQIYRATIDRKTGKEIARELVLDNHSKVMYDPALIPQNQIAKV</sequence>
<proteinExistence type="predicted"/>
<dbReference type="InterPro" id="IPR052913">
    <property type="entry name" value="Glycopeptide_resist_protein"/>
</dbReference>
<evidence type="ECO:0000313" key="1">
    <source>
        <dbReference type="EMBL" id="MPM52196.1"/>
    </source>
</evidence>
<dbReference type="EMBL" id="VSSQ01013750">
    <property type="protein sequence ID" value="MPM52196.1"/>
    <property type="molecule type" value="Genomic_DNA"/>
</dbReference>
<protein>
    <submittedName>
        <fullName evidence="1">Vancomycin B-type resistance protein VanW</fullName>
    </submittedName>
</protein>
<organism evidence="1">
    <name type="scientific">bioreactor metagenome</name>
    <dbReference type="NCBI Taxonomy" id="1076179"/>
    <lineage>
        <taxon>unclassified sequences</taxon>
        <taxon>metagenomes</taxon>
        <taxon>ecological metagenomes</taxon>
    </lineage>
</organism>
<dbReference type="Pfam" id="PF04294">
    <property type="entry name" value="VanW"/>
    <property type="match status" value="1"/>
</dbReference>
<dbReference type="InterPro" id="IPR007391">
    <property type="entry name" value="Vancomycin_resist_VanW"/>
</dbReference>
<accession>A0A645AGW8</accession>
<dbReference type="AlphaFoldDB" id="A0A645AGW8"/>
<comment type="caution">
    <text evidence="1">The sequence shown here is derived from an EMBL/GenBank/DDBJ whole genome shotgun (WGS) entry which is preliminary data.</text>
</comment>
<dbReference type="PANTHER" id="PTHR35788">
    <property type="entry name" value="EXPORTED PROTEIN-RELATED"/>
    <property type="match status" value="1"/>
</dbReference>
<gene>
    <name evidence="1" type="primary">vanW_5</name>
    <name evidence="1" type="ORF">SDC9_98952</name>
</gene>
<dbReference type="PANTHER" id="PTHR35788:SF1">
    <property type="entry name" value="EXPORTED PROTEIN"/>
    <property type="match status" value="1"/>
</dbReference>